<name>A0A927C9A5_9BACL</name>
<dbReference type="GO" id="GO:0016787">
    <property type="term" value="F:hydrolase activity"/>
    <property type="evidence" value="ECO:0007669"/>
    <property type="project" value="UniProtKB-ARBA"/>
</dbReference>
<dbReference type="AlphaFoldDB" id="A0A927C9A5"/>
<dbReference type="Proteomes" id="UP000639396">
    <property type="component" value="Unassembled WGS sequence"/>
</dbReference>
<sequence length="273" mass="28977">MFAKRVIVIGWDGAGNFVREARTPHLDRLIARGAYTYEAKAVIPTISAQCWGSMLHGVSPLKHGLDNGIAASRAYPEQSPYPSVFRAVREARPAGELASYVCWKPINNGIIEQSAGVRFVSQADEELAEAAAGHIRECSGLDLMFIQFDAPDIAGHKDGYGTAGQMRTIAETDGRTGKVIEAVAARGWTEETLFIVLSDHGGGGERPDSHGSSHPLDQTIFWACAGPGIRAGSAVPVSLTITDTAAVIVHALGLEAPSQWEAKLPEGLFSGTA</sequence>
<proteinExistence type="predicted"/>
<keyword evidence="2" id="KW-1185">Reference proteome</keyword>
<dbReference type="InterPro" id="IPR017850">
    <property type="entry name" value="Alkaline_phosphatase_core_sf"/>
</dbReference>
<evidence type="ECO:0000313" key="1">
    <source>
        <dbReference type="EMBL" id="MBD2861730.1"/>
    </source>
</evidence>
<dbReference type="RefSeq" id="WP_190926007.1">
    <property type="nucleotide sequence ID" value="NZ_JACXJA010000007.1"/>
</dbReference>
<dbReference type="SUPFAM" id="SSF53649">
    <property type="entry name" value="Alkaline phosphatase-like"/>
    <property type="match status" value="1"/>
</dbReference>
<dbReference type="InterPro" id="IPR002591">
    <property type="entry name" value="Phosphodiest/P_Trfase"/>
</dbReference>
<dbReference type="PANTHER" id="PTHR10151">
    <property type="entry name" value="ECTONUCLEOTIDE PYROPHOSPHATASE/PHOSPHODIESTERASE"/>
    <property type="match status" value="1"/>
</dbReference>
<dbReference type="Pfam" id="PF01663">
    <property type="entry name" value="Phosphodiest"/>
    <property type="match status" value="1"/>
</dbReference>
<dbReference type="EMBL" id="JACXJA010000007">
    <property type="protein sequence ID" value="MBD2861730.1"/>
    <property type="molecule type" value="Genomic_DNA"/>
</dbReference>
<organism evidence="1 2">
    <name type="scientific">Paenibacillus oceani</name>
    <dbReference type="NCBI Taxonomy" id="2772510"/>
    <lineage>
        <taxon>Bacteria</taxon>
        <taxon>Bacillati</taxon>
        <taxon>Bacillota</taxon>
        <taxon>Bacilli</taxon>
        <taxon>Bacillales</taxon>
        <taxon>Paenibacillaceae</taxon>
        <taxon>Paenibacillus</taxon>
    </lineage>
</organism>
<dbReference type="PANTHER" id="PTHR10151:SF120">
    <property type="entry name" value="BIS(5'-ADENOSYL)-TRIPHOSPHATASE"/>
    <property type="match status" value="1"/>
</dbReference>
<comment type="caution">
    <text evidence="1">The sequence shown here is derived from an EMBL/GenBank/DDBJ whole genome shotgun (WGS) entry which is preliminary data.</text>
</comment>
<dbReference type="Gene3D" id="3.40.720.10">
    <property type="entry name" value="Alkaline Phosphatase, subunit A"/>
    <property type="match status" value="1"/>
</dbReference>
<accession>A0A927C9A5</accession>
<evidence type="ECO:0000313" key="2">
    <source>
        <dbReference type="Proteomes" id="UP000639396"/>
    </source>
</evidence>
<reference evidence="1" key="1">
    <citation type="submission" date="2020-09" db="EMBL/GenBank/DDBJ databases">
        <title>A novel bacterium of genus Paenibacillus, isolated from South China Sea.</title>
        <authorList>
            <person name="Huang H."/>
            <person name="Mo K."/>
            <person name="Hu Y."/>
        </authorList>
    </citation>
    <scope>NUCLEOTIDE SEQUENCE</scope>
    <source>
        <strain evidence="1">IB182363</strain>
    </source>
</reference>
<protein>
    <submittedName>
        <fullName evidence="1">Alkaline phosphatase family protein</fullName>
    </submittedName>
</protein>
<gene>
    <name evidence="1" type="ORF">IDH45_07025</name>
</gene>